<keyword evidence="8" id="KW-0547">Nucleotide-binding</keyword>
<reference evidence="17 18" key="1">
    <citation type="submission" date="2024-02" db="EMBL/GenBank/DDBJ databases">
        <title>Seven novel Bacillus-like species.</title>
        <authorList>
            <person name="Liu G."/>
        </authorList>
    </citation>
    <scope>NUCLEOTIDE SEQUENCE [LARGE SCALE GENOMIC DNA]</scope>
    <source>
        <strain evidence="17 18">FJAT-52054</strain>
    </source>
</reference>
<dbReference type="InterPro" id="IPR011620">
    <property type="entry name" value="Sig_transdc_His_kinase_LytS_TM"/>
</dbReference>
<dbReference type="InterPro" id="IPR036890">
    <property type="entry name" value="HATPase_C_sf"/>
</dbReference>
<comment type="subcellular location">
    <subcellularLocation>
        <location evidence="2">Cell membrane</location>
        <topology evidence="2">Multi-pass membrane protein</topology>
    </subcellularLocation>
</comment>
<name>A0ABZ2NG32_9BACI</name>
<evidence type="ECO:0000256" key="11">
    <source>
        <dbReference type="ARBA" id="ARBA00022989"/>
    </source>
</evidence>
<keyword evidence="11 15" id="KW-1133">Transmembrane helix</keyword>
<feature type="transmembrane region" description="Helical" evidence="15">
    <location>
        <begin position="133"/>
        <end position="157"/>
    </location>
</feature>
<evidence type="ECO:0000256" key="5">
    <source>
        <dbReference type="ARBA" id="ARBA00022553"/>
    </source>
</evidence>
<evidence type="ECO:0000256" key="2">
    <source>
        <dbReference type="ARBA" id="ARBA00004651"/>
    </source>
</evidence>
<dbReference type="Pfam" id="PF02518">
    <property type="entry name" value="HATPase_c"/>
    <property type="match status" value="1"/>
</dbReference>
<dbReference type="SMART" id="SM00388">
    <property type="entry name" value="HisKA"/>
    <property type="match status" value="1"/>
</dbReference>
<evidence type="ECO:0000256" key="12">
    <source>
        <dbReference type="ARBA" id="ARBA00023012"/>
    </source>
</evidence>
<accession>A0ABZ2NG32</accession>
<evidence type="ECO:0000256" key="7">
    <source>
        <dbReference type="ARBA" id="ARBA00022692"/>
    </source>
</evidence>
<dbReference type="InterPro" id="IPR005467">
    <property type="entry name" value="His_kinase_dom"/>
</dbReference>
<dbReference type="GO" id="GO:0016301">
    <property type="term" value="F:kinase activity"/>
    <property type="evidence" value="ECO:0007669"/>
    <property type="project" value="UniProtKB-KW"/>
</dbReference>
<keyword evidence="9 17" id="KW-0418">Kinase</keyword>
<keyword evidence="13 15" id="KW-0472">Membrane</keyword>
<dbReference type="RefSeq" id="WP_338778091.1">
    <property type="nucleotide sequence ID" value="NZ_CP147407.1"/>
</dbReference>
<feature type="transmembrane region" description="Helical" evidence="15">
    <location>
        <begin position="169"/>
        <end position="189"/>
    </location>
</feature>
<dbReference type="PROSITE" id="PS50109">
    <property type="entry name" value="HIS_KIN"/>
    <property type="match status" value="1"/>
</dbReference>
<dbReference type="Pfam" id="PF00512">
    <property type="entry name" value="HisKA"/>
    <property type="match status" value="1"/>
</dbReference>
<dbReference type="Gene3D" id="3.30.565.10">
    <property type="entry name" value="Histidine kinase-like ATPase, C-terminal domain"/>
    <property type="match status" value="1"/>
</dbReference>
<evidence type="ECO:0000256" key="4">
    <source>
        <dbReference type="ARBA" id="ARBA00022475"/>
    </source>
</evidence>
<evidence type="ECO:0000256" key="8">
    <source>
        <dbReference type="ARBA" id="ARBA00022741"/>
    </source>
</evidence>
<keyword evidence="6" id="KW-0808">Transferase</keyword>
<dbReference type="PRINTS" id="PR00344">
    <property type="entry name" value="BCTRLSENSOR"/>
</dbReference>
<dbReference type="EMBL" id="CP147407">
    <property type="protein sequence ID" value="WXB96211.1"/>
    <property type="molecule type" value="Genomic_DNA"/>
</dbReference>
<dbReference type="EC" id="2.7.13.3" evidence="3"/>
<dbReference type="InterPro" id="IPR036097">
    <property type="entry name" value="HisK_dim/P_sf"/>
</dbReference>
<organism evidence="17 18">
    <name type="scientific">Metabacillus sediminis</name>
    <dbReference type="NCBI Taxonomy" id="3117746"/>
    <lineage>
        <taxon>Bacteria</taxon>
        <taxon>Bacillati</taxon>
        <taxon>Bacillota</taxon>
        <taxon>Bacilli</taxon>
        <taxon>Bacillales</taxon>
        <taxon>Bacillaceae</taxon>
        <taxon>Metabacillus</taxon>
    </lineage>
</organism>
<comment type="catalytic activity">
    <reaction evidence="1">
        <text>ATP + protein L-histidine = ADP + protein N-phospho-L-histidine.</text>
        <dbReference type="EC" id="2.7.13.3"/>
    </reaction>
</comment>
<evidence type="ECO:0000256" key="6">
    <source>
        <dbReference type="ARBA" id="ARBA00022679"/>
    </source>
</evidence>
<dbReference type="Pfam" id="PF07694">
    <property type="entry name" value="5TM-5TMR_LYT"/>
    <property type="match status" value="1"/>
</dbReference>
<keyword evidence="12" id="KW-0902">Two-component regulatory system</keyword>
<dbReference type="InterPro" id="IPR003661">
    <property type="entry name" value="HisK_dim/P_dom"/>
</dbReference>
<feature type="region of interest" description="Disordered" evidence="14">
    <location>
        <begin position="406"/>
        <end position="448"/>
    </location>
</feature>
<feature type="transmembrane region" description="Helical" evidence="15">
    <location>
        <begin position="72"/>
        <end position="96"/>
    </location>
</feature>
<sequence>MENLKDLILQVTFILFPIYLYQAIWLNRPTPTIPKPNLFLIYLLCSLSAVLCMIFPIYVIDGLPYGLHYIPYLAAVLYGGPMTGISVTCTALLYRLYSGGDVIWISLIITPLFLIVPLMLQSKWNDFTIQTKLLLGFLFSGIKTSLTYLILTILIFFKLIPFSLAESLLEMFLSFLLFTFVLLMTIYCVNSTKENAFLRARLIKSEKLSIVSELAASVAHEVRNPLTVVRGFIQLIGTDRKNMDPKNEEYITLVLSELDRAQEIITDYLNLAKQQYFEKNKLSLSNLLDEVVKIMTSYANFKNVHFKNSIAPDLYVHGDSSRLKQVFLNLLKNAVEAVSESDGEVKITAYSSHDYIRIKIKDNGVGMTPEQLARIGEPYFTLKERGTGLGLTVTFSIVEQHEGTLRYKSEPGSGTSATVSLPIYKPAESPLPSSSKHQGEFSDHKLKP</sequence>
<feature type="transmembrane region" description="Helical" evidence="15">
    <location>
        <begin position="7"/>
        <end position="26"/>
    </location>
</feature>
<dbReference type="SUPFAM" id="SSF47384">
    <property type="entry name" value="Homodimeric domain of signal transducing histidine kinase"/>
    <property type="match status" value="1"/>
</dbReference>
<evidence type="ECO:0000313" key="17">
    <source>
        <dbReference type="EMBL" id="WXB96211.1"/>
    </source>
</evidence>
<dbReference type="PANTHER" id="PTHR43065">
    <property type="entry name" value="SENSOR HISTIDINE KINASE"/>
    <property type="match status" value="1"/>
</dbReference>
<keyword evidence="4" id="KW-1003">Cell membrane</keyword>
<dbReference type="InterPro" id="IPR003594">
    <property type="entry name" value="HATPase_dom"/>
</dbReference>
<evidence type="ECO:0000256" key="15">
    <source>
        <dbReference type="SAM" id="Phobius"/>
    </source>
</evidence>
<dbReference type="Proteomes" id="UP001377337">
    <property type="component" value="Chromosome"/>
</dbReference>
<keyword evidence="5" id="KW-0597">Phosphoprotein</keyword>
<dbReference type="SMART" id="SM00387">
    <property type="entry name" value="HATPase_c"/>
    <property type="match status" value="1"/>
</dbReference>
<dbReference type="CDD" id="cd00082">
    <property type="entry name" value="HisKA"/>
    <property type="match status" value="1"/>
</dbReference>
<dbReference type="Gene3D" id="1.10.287.130">
    <property type="match status" value="1"/>
</dbReference>
<dbReference type="InterPro" id="IPR004358">
    <property type="entry name" value="Sig_transdc_His_kin-like_C"/>
</dbReference>
<keyword evidence="18" id="KW-1185">Reference proteome</keyword>
<feature type="compositionally biased region" description="Basic and acidic residues" evidence="14">
    <location>
        <begin position="437"/>
        <end position="448"/>
    </location>
</feature>
<evidence type="ECO:0000259" key="16">
    <source>
        <dbReference type="PROSITE" id="PS50109"/>
    </source>
</evidence>
<feature type="transmembrane region" description="Helical" evidence="15">
    <location>
        <begin position="102"/>
        <end position="121"/>
    </location>
</feature>
<evidence type="ECO:0000313" key="18">
    <source>
        <dbReference type="Proteomes" id="UP001377337"/>
    </source>
</evidence>
<evidence type="ECO:0000256" key="14">
    <source>
        <dbReference type="SAM" id="MobiDB-lite"/>
    </source>
</evidence>
<keyword evidence="7 15" id="KW-0812">Transmembrane</keyword>
<protein>
    <recommendedName>
        <fullName evidence="3">histidine kinase</fullName>
        <ecNumber evidence="3">2.7.13.3</ecNumber>
    </recommendedName>
</protein>
<dbReference type="SUPFAM" id="SSF55874">
    <property type="entry name" value="ATPase domain of HSP90 chaperone/DNA topoisomerase II/histidine kinase"/>
    <property type="match status" value="1"/>
</dbReference>
<evidence type="ECO:0000256" key="3">
    <source>
        <dbReference type="ARBA" id="ARBA00012438"/>
    </source>
</evidence>
<feature type="transmembrane region" description="Helical" evidence="15">
    <location>
        <begin position="38"/>
        <end position="60"/>
    </location>
</feature>
<dbReference type="PANTHER" id="PTHR43065:SF53">
    <property type="entry name" value="SPORULATION KINASE B"/>
    <property type="match status" value="1"/>
</dbReference>
<evidence type="ECO:0000256" key="9">
    <source>
        <dbReference type="ARBA" id="ARBA00022777"/>
    </source>
</evidence>
<proteinExistence type="predicted"/>
<gene>
    <name evidence="17" type="ORF">WCV65_16970</name>
</gene>
<evidence type="ECO:0000256" key="1">
    <source>
        <dbReference type="ARBA" id="ARBA00000085"/>
    </source>
</evidence>
<evidence type="ECO:0000256" key="13">
    <source>
        <dbReference type="ARBA" id="ARBA00023136"/>
    </source>
</evidence>
<keyword evidence="10" id="KW-0067">ATP-binding</keyword>
<feature type="domain" description="Histidine kinase" evidence="16">
    <location>
        <begin position="217"/>
        <end position="425"/>
    </location>
</feature>
<evidence type="ECO:0000256" key="10">
    <source>
        <dbReference type="ARBA" id="ARBA00022840"/>
    </source>
</evidence>